<dbReference type="SUPFAM" id="SSF47592">
    <property type="entry name" value="SWIB/MDM2 domain"/>
    <property type="match status" value="1"/>
</dbReference>
<dbReference type="CDD" id="cd10567">
    <property type="entry name" value="SWIB-MDM2_like"/>
    <property type="match status" value="1"/>
</dbReference>
<protein>
    <submittedName>
        <fullName evidence="2">Chromatin remodeling complex protein RSC6</fullName>
    </submittedName>
</protein>
<dbReference type="Pfam" id="PF02201">
    <property type="entry name" value="SWIB"/>
    <property type="match status" value="1"/>
</dbReference>
<name>A0ABX0TR73_9SPHN</name>
<dbReference type="InterPro" id="IPR003121">
    <property type="entry name" value="SWIB_MDM2_domain"/>
</dbReference>
<evidence type="ECO:0000313" key="3">
    <source>
        <dbReference type="Proteomes" id="UP000727456"/>
    </source>
</evidence>
<accession>A0ABX0TR73</accession>
<feature type="domain" description="DM2" evidence="1">
    <location>
        <begin position="14"/>
        <end position="90"/>
    </location>
</feature>
<evidence type="ECO:0000313" key="2">
    <source>
        <dbReference type="EMBL" id="NIJ08026.1"/>
    </source>
</evidence>
<dbReference type="PROSITE" id="PS51925">
    <property type="entry name" value="SWIB_MDM2"/>
    <property type="match status" value="1"/>
</dbReference>
<dbReference type="Proteomes" id="UP000727456">
    <property type="component" value="Unassembled WGS sequence"/>
</dbReference>
<dbReference type="EMBL" id="JAAOZC010000003">
    <property type="protein sequence ID" value="NIJ08026.1"/>
    <property type="molecule type" value="Genomic_DNA"/>
</dbReference>
<dbReference type="SMART" id="SM00151">
    <property type="entry name" value="SWIB"/>
    <property type="match status" value="1"/>
</dbReference>
<dbReference type="RefSeq" id="WP_167072853.1">
    <property type="nucleotide sequence ID" value="NZ_JAAOZC010000003.1"/>
</dbReference>
<comment type="caution">
    <text evidence="2">The sequence shown here is derived from an EMBL/GenBank/DDBJ whole genome shotgun (WGS) entry which is preliminary data.</text>
</comment>
<keyword evidence="3" id="KW-1185">Reference proteome</keyword>
<dbReference type="PANTHER" id="PTHR13844">
    <property type="entry name" value="SWI/SNF-RELATED MATRIX-ASSOCIATED ACTIN-DEPENDENT REGULATOR OF CHROMATIN SUBFAMILY D"/>
    <property type="match status" value="1"/>
</dbReference>
<evidence type="ECO:0000259" key="1">
    <source>
        <dbReference type="PROSITE" id="PS51925"/>
    </source>
</evidence>
<reference evidence="2 3" key="1">
    <citation type="submission" date="2020-03" db="EMBL/GenBank/DDBJ databases">
        <title>Genomic Encyclopedia of Type Strains, Phase III (KMG-III): the genomes of soil and plant-associated and newly described type strains.</title>
        <authorList>
            <person name="Whitman W."/>
        </authorList>
    </citation>
    <scope>NUCLEOTIDE SEQUENCE [LARGE SCALE GENOMIC DNA]</scope>
    <source>
        <strain evidence="2 3">CECT 8804</strain>
    </source>
</reference>
<gene>
    <name evidence="2" type="ORF">FHS31_001636</name>
</gene>
<dbReference type="InterPro" id="IPR019835">
    <property type="entry name" value="SWIB_domain"/>
</dbReference>
<organism evidence="2 3">
    <name type="scientific">Sphingomonas vulcanisoli</name>
    <dbReference type="NCBI Taxonomy" id="1658060"/>
    <lineage>
        <taxon>Bacteria</taxon>
        <taxon>Pseudomonadati</taxon>
        <taxon>Pseudomonadota</taxon>
        <taxon>Alphaproteobacteria</taxon>
        <taxon>Sphingomonadales</taxon>
        <taxon>Sphingomonadaceae</taxon>
        <taxon>Sphingomonas</taxon>
    </lineage>
</organism>
<sequence length="90" mass="9873">MAKTPAAPAAKTGGIHKPVKPSADLAAIVGAEDQPRSAIVSKMWEYIKKNDLQDSKDKRQINADAKLEKIFGKKSVSMFEMNKHISTHVK</sequence>
<proteinExistence type="predicted"/>
<dbReference type="InterPro" id="IPR036885">
    <property type="entry name" value="SWIB_MDM2_dom_sf"/>
</dbReference>
<dbReference type="Gene3D" id="1.10.245.10">
    <property type="entry name" value="SWIB/MDM2 domain"/>
    <property type="match status" value="1"/>
</dbReference>